<feature type="transmembrane region" description="Helical" evidence="1">
    <location>
        <begin position="674"/>
        <end position="693"/>
    </location>
</feature>
<sequence length="710" mass="76411">MGNSRRSEKNGVHWNHNASINGLLVIVMVLFGVCHIAEANHTITIDCSGLNRCQKCTSQGTSCVWSLERQACFADYGKRLSLAVRKKTDCPQVTSVTRVTYAAYLPYVYKVQVSNDVTGFMAFLEDVQVSCVILDVTRPAQVFNDTISCAPVDKSDLGFDHQRLMTYHCYVTFGDGDTILRLDDSADSYFAVYDEFYYGYPMDAESCVACVWDVGHYAYHYKWCSSRNVATGRYLYYVGYSDTDRNAAMPADDRLAATVPASSGCEDVRVRFVEPSSALWTGDVRIKVMVSNHLILADGGEVRVTVAGRACARPTSTVRGTGVTCVLTAPGPGEVPPRTAYVSGPVIISYGASSLTVVSAQTFRLVYPEITDVSPSCGPLTGGTLLTVRGRQLNAGRLVTVTVTAAADGESTESSSSSSSSVPCEVVARYVDRILCVTGPSDRAAVGVVRALFDGKLLVQDGPDGPLTFTYGAEPALTAGQRFEGIASGGTAAPVRGTGFTCVRDAVMYVDRDGVRRLAASHCRPVNDTFMVCDTPRLDGPTGAGDSPERLRFGFHVRHADGHVSDMPPQPDTDGYVAHSDPVLVDFSVSAIGQTVMISGLHLGRGYRAADVAVVGFANNLSSVVCNVAAITRRHIVCKTASPSDLNGVPTLVVTIGDRFTRTVHSTAYRSPSFGILFFVTVLVLIALVYYCYYKSKSIVVPRFGFANTM</sequence>
<dbReference type="EMBL" id="VUJU01001774">
    <property type="protein sequence ID" value="KAF0763892.1"/>
    <property type="molecule type" value="Genomic_DNA"/>
</dbReference>
<keyword evidence="2" id="KW-0732">Signal</keyword>
<dbReference type="OrthoDB" id="9985181at2759"/>
<dbReference type="PANTHER" id="PTHR22625">
    <property type="entry name" value="PLEXIN"/>
    <property type="match status" value="1"/>
</dbReference>
<accession>A0A6G0Z078</accession>
<evidence type="ECO:0000313" key="5">
    <source>
        <dbReference type="Proteomes" id="UP000478052"/>
    </source>
</evidence>
<feature type="signal peptide" evidence="2">
    <location>
        <begin position="1"/>
        <end position="39"/>
    </location>
</feature>
<dbReference type="Proteomes" id="UP000478052">
    <property type="component" value="Unassembled WGS sequence"/>
</dbReference>
<proteinExistence type="predicted"/>
<dbReference type="PANTHER" id="PTHR22625:SF70">
    <property type="entry name" value="PLEXIN A, ISOFORM A"/>
    <property type="match status" value="1"/>
</dbReference>
<dbReference type="AlphaFoldDB" id="A0A6G0Z078"/>
<feature type="chain" id="PRO_5026001265" description="IPT/TIG domain-containing protein" evidence="2">
    <location>
        <begin position="40"/>
        <end position="710"/>
    </location>
</feature>
<dbReference type="GO" id="GO:0048468">
    <property type="term" value="P:cell development"/>
    <property type="evidence" value="ECO:0007669"/>
    <property type="project" value="UniProtKB-ARBA"/>
</dbReference>
<evidence type="ECO:0000256" key="1">
    <source>
        <dbReference type="SAM" id="Phobius"/>
    </source>
</evidence>
<dbReference type="GO" id="GO:0005886">
    <property type="term" value="C:plasma membrane"/>
    <property type="evidence" value="ECO:0007669"/>
    <property type="project" value="TreeGrafter"/>
</dbReference>
<dbReference type="GO" id="GO:0048731">
    <property type="term" value="P:system development"/>
    <property type="evidence" value="ECO:0007669"/>
    <property type="project" value="UniProtKB-ARBA"/>
</dbReference>
<evidence type="ECO:0000259" key="3">
    <source>
        <dbReference type="SMART" id="SM00429"/>
    </source>
</evidence>
<dbReference type="Gene3D" id="2.60.40.10">
    <property type="entry name" value="Immunoglobulins"/>
    <property type="match status" value="1"/>
</dbReference>
<reference evidence="4 5" key="1">
    <citation type="submission" date="2019-08" db="EMBL/GenBank/DDBJ databases">
        <title>Whole genome of Aphis craccivora.</title>
        <authorList>
            <person name="Voronova N.V."/>
            <person name="Shulinski R.S."/>
            <person name="Bandarenka Y.V."/>
            <person name="Zhorov D.G."/>
            <person name="Warner D."/>
        </authorList>
    </citation>
    <scope>NUCLEOTIDE SEQUENCE [LARGE SCALE GENOMIC DNA]</scope>
    <source>
        <strain evidence="4">180601</strain>
        <tissue evidence="4">Whole Body</tissue>
    </source>
</reference>
<dbReference type="GO" id="GO:0017154">
    <property type="term" value="F:semaphorin receptor activity"/>
    <property type="evidence" value="ECO:0007669"/>
    <property type="project" value="InterPro"/>
</dbReference>
<dbReference type="Pfam" id="PF01833">
    <property type="entry name" value="TIG"/>
    <property type="match status" value="1"/>
</dbReference>
<dbReference type="GO" id="GO:0002116">
    <property type="term" value="C:semaphorin receptor complex"/>
    <property type="evidence" value="ECO:0007669"/>
    <property type="project" value="TreeGrafter"/>
</dbReference>
<feature type="domain" description="IPT/TIG" evidence="3">
    <location>
        <begin position="367"/>
        <end position="472"/>
    </location>
</feature>
<comment type="caution">
    <text evidence="4">The sequence shown here is derived from an EMBL/GenBank/DDBJ whole genome shotgun (WGS) entry which is preliminary data.</text>
</comment>
<evidence type="ECO:0000313" key="4">
    <source>
        <dbReference type="EMBL" id="KAF0763892.1"/>
    </source>
</evidence>
<dbReference type="InterPro" id="IPR031148">
    <property type="entry name" value="Plexin"/>
</dbReference>
<organism evidence="4 5">
    <name type="scientific">Aphis craccivora</name>
    <name type="common">Cowpea aphid</name>
    <dbReference type="NCBI Taxonomy" id="307492"/>
    <lineage>
        <taxon>Eukaryota</taxon>
        <taxon>Metazoa</taxon>
        <taxon>Ecdysozoa</taxon>
        <taxon>Arthropoda</taxon>
        <taxon>Hexapoda</taxon>
        <taxon>Insecta</taxon>
        <taxon>Pterygota</taxon>
        <taxon>Neoptera</taxon>
        <taxon>Paraneoptera</taxon>
        <taxon>Hemiptera</taxon>
        <taxon>Sternorrhyncha</taxon>
        <taxon>Aphidomorpha</taxon>
        <taxon>Aphidoidea</taxon>
        <taxon>Aphididae</taxon>
        <taxon>Aphidini</taxon>
        <taxon>Aphis</taxon>
        <taxon>Aphis</taxon>
    </lineage>
</organism>
<keyword evidence="1" id="KW-0472">Membrane</keyword>
<dbReference type="SUPFAM" id="SSF81296">
    <property type="entry name" value="E set domains"/>
    <property type="match status" value="1"/>
</dbReference>
<evidence type="ECO:0000256" key="2">
    <source>
        <dbReference type="SAM" id="SignalP"/>
    </source>
</evidence>
<dbReference type="GO" id="GO:0030334">
    <property type="term" value="P:regulation of cell migration"/>
    <property type="evidence" value="ECO:0007669"/>
    <property type="project" value="TreeGrafter"/>
</dbReference>
<gene>
    <name evidence="4" type="ORF">FWK35_00010280</name>
</gene>
<keyword evidence="1" id="KW-1133">Transmembrane helix</keyword>
<protein>
    <recommendedName>
        <fullName evidence="3">IPT/TIG domain-containing protein</fullName>
    </recommendedName>
</protein>
<keyword evidence="5" id="KW-1185">Reference proteome</keyword>
<dbReference type="InterPro" id="IPR014756">
    <property type="entry name" value="Ig_E-set"/>
</dbReference>
<name>A0A6G0Z078_APHCR</name>
<dbReference type="SMART" id="SM00429">
    <property type="entry name" value="IPT"/>
    <property type="match status" value="1"/>
</dbReference>
<keyword evidence="1" id="KW-0812">Transmembrane</keyword>
<dbReference type="InterPro" id="IPR013783">
    <property type="entry name" value="Ig-like_fold"/>
</dbReference>
<dbReference type="InterPro" id="IPR002909">
    <property type="entry name" value="IPT_dom"/>
</dbReference>